<evidence type="ECO:0000256" key="3">
    <source>
        <dbReference type="ARBA" id="ARBA00022989"/>
    </source>
</evidence>
<dbReference type="STRING" id="1423811.FC72_GL001984"/>
<dbReference type="EMBL" id="AZDG01000008">
    <property type="protein sequence ID" value="KRK64742.1"/>
    <property type="molecule type" value="Genomic_DNA"/>
</dbReference>
<feature type="transmembrane region" description="Helical" evidence="5">
    <location>
        <begin position="289"/>
        <end position="308"/>
    </location>
</feature>
<keyword evidence="4 5" id="KW-0472">Membrane</keyword>
<proteinExistence type="predicted"/>
<feature type="transmembrane region" description="Helical" evidence="5">
    <location>
        <begin position="405"/>
        <end position="423"/>
    </location>
</feature>
<keyword evidence="3 5" id="KW-1133">Transmembrane helix</keyword>
<dbReference type="PANTHER" id="PTHR43077:SF5">
    <property type="entry name" value="PHAGE INFECTION PROTEIN"/>
    <property type="match status" value="1"/>
</dbReference>
<dbReference type="Proteomes" id="UP000050929">
    <property type="component" value="Unassembled WGS sequence"/>
</dbReference>
<dbReference type="PANTHER" id="PTHR43077">
    <property type="entry name" value="TRANSPORT PERMEASE YVFS-RELATED"/>
    <property type="match status" value="1"/>
</dbReference>
<evidence type="ECO:0000256" key="2">
    <source>
        <dbReference type="ARBA" id="ARBA00022692"/>
    </source>
</evidence>
<evidence type="ECO:0000313" key="8">
    <source>
        <dbReference type="Proteomes" id="UP000050929"/>
    </source>
</evidence>
<dbReference type="AlphaFoldDB" id="A0A0R1IZY4"/>
<accession>A0A0R1IZY4</accession>
<dbReference type="NCBIfam" id="TIGR03062">
    <property type="entry name" value="pip_yhgE_Cterm"/>
    <property type="match status" value="1"/>
</dbReference>
<feature type="transmembrane region" description="Helical" evidence="5">
    <location>
        <begin position="249"/>
        <end position="269"/>
    </location>
</feature>
<evidence type="ECO:0000256" key="4">
    <source>
        <dbReference type="ARBA" id="ARBA00023136"/>
    </source>
</evidence>
<evidence type="ECO:0000313" key="7">
    <source>
        <dbReference type="EMBL" id="KRK64742.1"/>
    </source>
</evidence>
<dbReference type="RefSeq" id="WP_057765356.1">
    <property type="nucleotide sequence ID" value="NZ_AZDG01000008.1"/>
</dbReference>
<dbReference type="InterPro" id="IPR017500">
    <property type="entry name" value="Phage_infect_YhgE_N"/>
</dbReference>
<evidence type="ECO:0000256" key="1">
    <source>
        <dbReference type="ARBA" id="ARBA00004141"/>
    </source>
</evidence>
<evidence type="ECO:0000259" key="6">
    <source>
        <dbReference type="Pfam" id="PF12698"/>
    </source>
</evidence>
<keyword evidence="2 5" id="KW-0812">Transmembrane</keyword>
<evidence type="ECO:0000256" key="5">
    <source>
        <dbReference type="SAM" id="Phobius"/>
    </source>
</evidence>
<dbReference type="InterPro" id="IPR013525">
    <property type="entry name" value="ABC2_TM"/>
</dbReference>
<protein>
    <submittedName>
        <fullName evidence="7">Phage-related infection protein</fullName>
    </submittedName>
</protein>
<comment type="subcellular location">
    <subcellularLocation>
        <location evidence="1">Membrane</location>
        <topology evidence="1">Multi-pass membrane protein</topology>
    </subcellularLocation>
</comment>
<feature type="domain" description="ABC-2 type transporter transmembrane" evidence="6">
    <location>
        <begin position="18"/>
        <end position="418"/>
    </location>
</feature>
<feature type="transmembrane region" description="Helical" evidence="5">
    <location>
        <begin position="320"/>
        <end position="343"/>
    </location>
</feature>
<dbReference type="GO" id="GO:0140359">
    <property type="term" value="F:ABC-type transporter activity"/>
    <property type="evidence" value="ECO:0007669"/>
    <property type="project" value="InterPro"/>
</dbReference>
<sequence>MLKAEWAYLIKNKKFIVVLIAIALIPAIYCYFYLSSMWNTYGKTDNIPVAVVNQDRQVEYNGKNIAIGSNLAKNLEKSDSLNFKIMGYNKAEKDLKNGKVYMTVIIPKDFSKSATTILTKDPNQMTIKYRMNSGQNFIVSKITNGAATSIKQNVSKQVTQLYSKIVLSALNGATVGMDKAASGNYQLAGIPNTNATAKAGNQKISNSLATGAQRLAQISTDTKNAQILSNPIKEGVTDIAKVPNNGTGMAPFAIAIGLYVGGIALGTMYDGYDPRKYPRSAFSWWFSKASVISIVALIQSVVLWFTLIRFNDLVVKSQSALFLELLLGSSLFLSLIFCLRNLLGGFGTWLVSIVLVLQLASSGGLYPTQLLSPFAKVMNQWLPMTYLINALRATISTGVPIQNNLWTVLAITIGLNLLIIARFKLAMVKNPIVVGGDE</sequence>
<dbReference type="NCBIfam" id="TIGR03061">
    <property type="entry name" value="pip_yhgE_Nterm"/>
    <property type="match status" value="1"/>
</dbReference>
<organism evidence="7 8">
    <name type="scientific">Companilactobacillus tucceti DSM 20183</name>
    <dbReference type="NCBI Taxonomy" id="1423811"/>
    <lineage>
        <taxon>Bacteria</taxon>
        <taxon>Bacillati</taxon>
        <taxon>Bacillota</taxon>
        <taxon>Bacilli</taxon>
        <taxon>Lactobacillales</taxon>
        <taxon>Lactobacillaceae</taxon>
        <taxon>Companilactobacillus</taxon>
    </lineage>
</organism>
<dbReference type="InterPro" id="IPR051328">
    <property type="entry name" value="T7SS_ABC-Transporter"/>
</dbReference>
<dbReference type="Pfam" id="PF12698">
    <property type="entry name" value="ABC2_membrane_3"/>
    <property type="match status" value="1"/>
</dbReference>
<dbReference type="PATRIC" id="fig|1423811.3.peg.2028"/>
<reference evidence="7 8" key="1">
    <citation type="journal article" date="2015" name="Genome Announc.">
        <title>Expanding the biotechnology potential of lactobacilli through comparative genomics of 213 strains and associated genera.</title>
        <authorList>
            <person name="Sun Z."/>
            <person name="Harris H.M."/>
            <person name="McCann A."/>
            <person name="Guo C."/>
            <person name="Argimon S."/>
            <person name="Zhang W."/>
            <person name="Yang X."/>
            <person name="Jeffery I.B."/>
            <person name="Cooney J.C."/>
            <person name="Kagawa T.F."/>
            <person name="Liu W."/>
            <person name="Song Y."/>
            <person name="Salvetti E."/>
            <person name="Wrobel A."/>
            <person name="Rasinkangas P."/>
            <person name="Parkhill J."/>
            <person name="Rea M.C."/>
            <person name="O'Sullivan O."/>
            <person name="Ritari J."/>
            <person name="Douillard F.P."/>
            <person name="Paul Ross R."/>
            <person name="Yang R."/>
            <person name="Briner A.E."/>
            <person name="Felis G.E."/>
            <person name="de Vos W.M."/>
            <person name="Barrangou R."/>
            <person name="Klaenhammer T.R."/>
            <person name="Caufield P.W."/>
            <person name="Cui Y."/>
            <person name="Zhang H."/>
            <person name="O'Toole P.W."/>
        </authorList>
    </citation>
    <scope>NUCLEOTIDE SEQUENCE [LARGE SCALE GENOMIC DNA]</scope>
    <source>
        <strain evidence="7 8">DSM 20183</strain>
    </source>
</reference>
<dbReference type="OrthoDB" id="9811483at2"/>
<gene>
    <name evidence="7" type="ORF">FC72_GL001984</name>
</gene>
<comment type="caution">
    <text evidence="7">The sequence shown here is derived from an EMBL/GenBank/DDBJ whole genome shotgun (WGS) entry which is preliminary data.</text>
</comment>
<name>A0A0R1IZY4_9LACO</name>
<dbReference type="GO" id="GO:0016020">
    <property type="term" value="C:membrane"/>
    <property type="evidence" value="ECO:0007669"/>
    <property type="project" value="UniProtKB-SubCell"/>
</dbReference>
<feature type="transmembrane region" description="Helical" evidence="5">
    <location>
        <begin position="15"/>
        <end position="34"/>
    </location>
</feature>
<dbReference type="Gene3D" id="3.40.1710.10">
    <property type="entry name" value="abc type-2 transporter like domain"/>
    <property type="match status" value="1"/>
</dbReference>
<keyword evidence="8" id="KW-1185">Reference proteome</keyword>
<dbReference type="InterPro" id="IPR017501">
    <property type="entry name" value="Phage_infect_YhgE_C"/>
</dbReference>